<evidence type="ECO:0000256" key="1">
    <source>
        <dbReference type="SAM" id="Phobius"/>
    </source>
</evidence>
<dbReference type="HOGENOM" id="CLU_3422204_0_0_12"/>
<evidence type="ECO:0000313" key="2">
    <source>
        <dbReference type="EMBL" id="EMB32955.1"/>
    </source>
</evidence>
<protein>
    <submittedName>
        <fullName evidence="2">Uncharacterized protein</fullName>
    </submittedName>
</protein>
<sequence>METKTNKLNARDFIFIGIFAAVALLIF</sequence>
<organism evidence="2">
    <name type="scientific">Treponema denticola H1-T</name>
    <dbReference type="NCBI Taxonomy" id="999431"/>
    <lineage>
        <taxon>Bacteria</taxon>
        <taxon>Pseudomonadati</taxon>
        <taxon>Spirochaetota</taxon>
        <taxon>Spirochaetia</taxon>
        <taxon>Spirochaetales</taxon>
        <taxon>Treponemataceae</taxon>
        <taxon>Treponema</taxon>
    </lineage>
</organism>
<reference evidence="2" key="1">
    <citation type="submission" date="2012-01" db="EMBL/GenBank/DDBJ databases">
        <title>The Genome Sequence of Treponema denticola H1-T.</title>
        <authorList>
            <consortium name="The Broad Institute Genome Sequencing Platform"/>
            <person name="Earl A."/>
            <person name="Ward D."/>
            <person name="Feldgarden M."/>
            <person name="Gevers D."/>
            <person name="Blanton J.M."/>
            <person name="Fenno C.J."/>
            <person name="Baranova O.V."/>
            <person name="Mathney J."/>
            <person name="Dewhirst F.E."/>
            <person name="Izard J."/>
            <person name="Young S.K."/>
            <person name="Zeng Q."/>
            <person name="Gargeya S."/>
            <person name="Fitzgerald M."/>
            <person name="Haas B."/>
            <person name="Abouelleil A."/>
            <person name="Alvarado L."/>
            <person name="Arachchi H.M."/>
            <person name="Berlin A."/>
            <person name="Chapman S.B."/>
            <person name="Gearin G."/>
            <person name="Goldberg J."/>
            <person name="Griggs A."/>
            <person name="Gujja S."/>
            <person name="Hansen M."/>
            <person name="Heiman D."/>
            <person name="Howarth C."/>
            <person name="Larimer J."/>
            <person name="Lui A."/>
            <person name="MacDonald P.J.P."/>
            <person name="McCowen C."/>
            <person name="Montmayeur A."/>
            <person name="Murphy C."/>
            <person name="Neiman D."/>
            <person name="Pearson M."/>
            <person name="Priest M."/>
            <person name="Roberts A."/>
            <person name="Saif S."/>
            <person name="Shea T."/>
            <person name="Sisk P."/>
            <person name="Stolte C."/>
            <person name="Sykes S."/>
            <person name="Wortman J."/>
            <person name="Nusbaum C."/>
            <person name="Birren B."/>
        </authorList>
    </citation>
    <scope>NUCLEOTIDE SEQUENCE [LARGE SCALE GENOMIC DNA]</scope>
    <source>
        <strain evidence="2">H1-T</strain>
    </source>
</reference>
<proteinExistence type="predicted"/>
<accession>M2BUS3</accession>
<keyword evidence="1" id="KW-0812">Transmembrane</keyword>
<dbReference type="EMBL" id="AGDW01000010">
    <property type="protein sequence ID" value="EMB32955.1"/>
    <property type="molecule type" value="Genomic_DNA"/>
</dbReference>
<feature type="non-terminal residue" evidence="2">
    <location>
        <position position="27"/>
    </location>
</feature>
<dbReference type="AlphaFoldDB" id="M2BUS3"/>
<keyword evidence="1" id="KW-1133">Transmembrane helix</keyword>
<comment type="caution">
    <text evidence="2">The sequence shown here is derived from an EMBL/GenBank/DDBJ whole genome shotgun (WGS) entry which is preliminary data.</text>
</comment>
<gene>
    <name evidence="2" type="ORF">HMPREF9725_00557</name>
</gene>
<dbReference type="PATRIC" id="fig|999431.4.peg.578"/>
<dbReference type="Proteomes" id="UP000011708">
    <property type="component" value="Chromosome"/>
</dbReference>
<name>M2BUS3_TREDN</name>
<keyword evidence="1" id="KW-0472">Membrane</keyword>
<feature type="transmembrane region" description="Helical" evidence="1">
    <location>
        <begin position="9"/>
        <end position="26"/>
    </location>
</feature>